<protein>
    <submittedName>
        <fullName evidence="1">GTPase</fullName>
    </submittedName>
</protein>
<evidence type="ECO:0000313" key="1">
    <source>
        <dbReference type="EMBL" id="HHS52362.1"/>
    </source>
</evidence>
<dbReference type="Gene3D" id="3.40.50.300">
    <property type="entry name" value="P-loop containing nucleotide triphosphate hydrolases"/>
    <property type="match status" value="1"/>
</dbReference>
<dbReference type="InterPro" id="IPR053199">
    <property type="entry name" value="cDPG_synthetase-like"/>
</dbReference>
<organism evidence="1">
    <name type="scientific">candidate division WOR-3 bacterium</name>
    <dbReference type="NCBI Taxonomy" id="2052148"/>
    <lineage>
        <taxon>Bacteria</taxon>
        <taxon>Bacteria division WOR-3</taxon>
    </lineage>
</organism>
<dbReference type="InterPro" id="IPR027417">
    <property type="entry name" value="P-loop_NTPase"/>
</dbReference>
<dbReference type="PANTHER" id="PTHR42869">
    <property type="entry name" value="SLL0572 PROTEIN"/>
    <property type="match status" value="1"/>
</dbReference>
<dbReference type="PANTHER" id="PTHR42869:SF1">
    <property type="entry name" value="SLL0572 PROTEIN"/>
    <property type="match status" value="1"/>
</dbReference>
<proteinExistence type="predicted"/>
<dbReference type="AlphaFoldDB" id="A0A7C6EDU8"/>
<dbReference type="EMBL" id="DTLI01000140">
    <property type="protein sequence ID" value="HHS52362.1"/>
    <property type="molecule type" value="Genomic_DNA"/>
</dbReference>
<accession>A0A7C6EDU8</accession>
<reference evidence="1" key="1">
    <citation type="journal article" date="2020" name="mSystems">
        <title>Genome- and Community-Level Interaction Insights into Carbon Utilization and Element Cycling Functions of Hydrothermarchaeota in Hydrothermal Sediment.</title>
        <authorList>
            <person name="Zhou Z."/>
            <person name="Liu Y."/>
            <person name="Xu W."/>
            <person name="Pan J."/>
            <person name="Luo Z.H."/>
            <person name="Li M."/>
        </authorList>
    </citation>
    <scope>NUCLEOTIDE SEQUENCE [LARGE SCALE GENOMIC DNA]</scope>
    <source>
        <strain evidence="1">SpSt-876</strain>
    </source>
</reference>
<dbReference type="SUPFAM" id="SSF52540">
    <property type="entry name" value="P-loop containing nucleoside triphosphate hydrolases"/>
    <property type="match status" value="1"/>
</dbReference>
<name>A0A7C6EDU8_UNCW3</name>
<comment type="caution">
    <text evidence="1">The sequence shown here is derived from an EMBL/GenBank/DDBJ whole genome shotgun (WGS) entry which is preliminary data.</text>
</comment>
<gene>
    <name evidence="1" type="ORF">ENW73_05790</name>
</gene>
<sequence>MNPKRKRVIILGAAGRDFHNFNTFFKDNEDYEVVAFTASSQIPNIANRTYPKELAGKLYPEGIPIFPETELVDLIKKHRAHIAVFSYSDVSFEYVMDIGANVLAAGADFWLLGPRSTQLKAKKPVIATCAVRTGAGKSQTTRRICEILKEMGKTFCVVRHPMPYGDFKKQEVQRFETLDDLDKYNCTIEEREEFEPHITRGTTVFAGVDYAKILQAAESDFEMLLWDGGNNDFPFYKPDLLIVVVDPLRPGHELNYYPGSALFRSADVLVINKMDSALACDVALVKGNIQRYNPKAIVVEAHSTLSVSDEASIRGKRVLVIEDGPTLTHGEMKFGAGTVAAQRFGAQEIIEPMPFAVGSILDAYEKYPHLKKVLPALGYGAEQIKELEETINQASADLVIAATPVNLTRILKVNKPMVQVEYRLKEVSKPDLKDIVTEFLAKRI</sequence>